<sequence>MGRWLVAVLMVIAVGTACDSGTSSTWTELSMPAPGARVSAIVAVGNEVLVSGALGGHPGAWIGSDGKRWRAVRLEAHSGYAPAAELISVGVGERVVALGQAFGGAHSNPRMTIWSGDAGALVEYPQAFELFGGPHAIAVTAAATIGGTDLLIGEWDGPGGRYGSAVWLSRDGRTWQRSAEDPALSSAPGEQTGAAGVATGPAGFVIAGNTLRDGVLIPLVWTSPDGRAWQRRELSGAAAIATRAACDTAGCATAGQSVASPRLLCWPDPTAPPVPGPTASRLELSQLFIHDNRILATARLDGRAHLLSVHRDCTVWQDIPLPTTAGEARLGTLPDGRLLLATADTSGSRLWTTR</sequence>
<dbReference type="EMBL" id="QQBC01000003">
    <property type="protein sequence ID" value="RDI67530.1"/>
    <property type="molecule type" value="Genomic_DNA"/>
</dbReference>
<dbReference type="SUPFAM" id="SSF110296">
    <property type="entry name" value="Oligoxyloglucan reducing end-specific cellobiohydrolase"/>
    <property type="match status" value="1"/>
</dbReference>
<name>A0A370IA89_9NOCA</name>
<dbReference type="RefSeq" id="WP_068004057.1">
    <property type="nucleotide sequence ID" value="NZ_QQBC01000003.1"/>
</dbReference>
<keyword evidence="3" id="KW-1185">Reference proteome</keyword>
<keyword evidence="1" id="KW-0732">Signal</keyword>
<evidence type="ECO:0000256" key="1">
    <source>
        <dbReference type="SAM" id="SignalP"/>
    </source>
</evidence>
<protein>
    <submittedName>
        <fullName evidence="2">Uncharacterized protein</fullName>
    </submittedName>
</protein>
<dbReference type="PROSITE" id="PS51257">
    <property type="entry name" value="PROKAR_LIPOPROTEIN"/>
    <property type="match status" value="1"/>
</dbReference>
<gene>
    <name evidence="2" type="ORF">DFR76_103601</name>
</gene>
<dbReference type="STRING" id="1210086.GCA_001613105_05689"/>
<feature type="chain" id="PRO_5038377198" evidence="1">
    <location>
        <begin position="20"/>
        <end position="354"/>
    </location>
</feature>
<dbReference type="Proteomes" id="UP000254869">
    <property type="component" value="Unassembled WGS sequence"/>
</dbReference>
<proteinExistence type="predicted"/>
<feature type="signal peptide" evidence="1">
    <location>
        <begin position="1"/>
        <end position="19"/>
    </location>
</feature>
<organism evidence="2 3">
    <name type="scientific">Nocardia pseudobrasiliensis</name>
    <dbReference type="NCBI Taxonomy" id="45979"/>
    <lineage>
        <taxon>Bacteria</taxon>
        <taxon>Bacillati</taxon>
        <taxon>Actinomycetota</taxon>
        <taxon>Actinomycetes</taxon>
        <taxon>Mycobacteriales</taxon>
        <taxon>Nocardiaceae</taxon>
        <taxon>Nocardia</taxon>
    </lineage>
</organism>
<reference evidence="2 3" key="1">
    <citation type="submission" date="2018-07" db="EMBL/GenBank/DDBJ databases">
        <title>Genomic Encyclopedia of Type Strains, Phase IV (KMG-IV): sequencing the most valuable type-strain genomes for metagenomic binning, comparative biology and taxonomic classification.</title>
        <authorList>
            <person name="Goeker M."/>
        </authorList>
    </citation>
    <scope>NUCLEOTIDE SEQUENCE [LARGE SCALE GENOMIC DNA]</scope>
    <source>
        <strain evidence="2 3">DSM 44290</strain>
    </source>
</reference>
<evidence type="ECO:0000313" key="3">
    <source>
        <dbReference type="Proteomes" id="UP000254869"/>
    </source>
</evidence>
<accession>A0A370IA89</accession>
<evidence type="ECO:0000313" key="2">
    <source>
        <dbReference type="EMBL" id="RDI67530.1"/>
    </source>
</evidence>
<comment type="caution">
    <text evidence="2">The sequence shown here is derived from an EMBL/GenBank/DDBJ whole genome shotgun (WGS) entry which is preliminary data.</text>
</comment>
<dbReference type="AlphaFoldDB" id="A0A370IA89"/>